<dbReference type="STRING" id="1802591.A2113_03810"/>
<evidence type="ECO:0000256" key="3">
    <source>
        <dbReference type="ARBA" id="ARBA00022741"/>
    </source>
</evidence>
<accession>A0A1G1W1V9</accession>
<gene>
    <name evidence="12" type="ORF">A2113_03810</name>
</gene>
<dbReference type="Gene3D" id="3.40.1190.10">
    <property type="entry name" value="Mur-like, catalytic domain"/>
    <property type="match status" value="2"/>
</dbReference>
<evidence type="ECO:0000259" key="10">
    <source>
        <dbReference type="Pfam" id="PF02875"/>
    </source>
</evidence>
<dbReference type="PANTHER" id="PTHR43445">
    <property type="entry name" value="UDP-N-ACETYLMURAMATE--L-ALANINE LIGASE-RELATED"/>
    <property type="match status" value="1"/>
</dbReference>
<evidence type="ECO:0000256" key="2">
    <source>
        <dbReference type="ARBA" id="ARBA00022618"/>
    </source>
</evidence>
<keyword evidence="2" id="KW-0132">Cell division</keyword>
<sequence>MGVGGAGCSAVFAIAHSLGYQVSGCDKEKWSPYLDNKLAKLVSVGHSPDHLKGVDLLVYSPAIPAYDTQNEELLTAKKKGIEAVPWEQFVAKELLVDKFVIAIAGTHGKSTVTAMAAFILEKAGLDPTCLVGAIVNAWERNYRVGKSKYFVIEADEYSEKFLLFPADIAAVTNIEFDHPEYFADFEKLKAAFGKFVKTLKKGSILITGPKVGLENPNGETIQVSKPANFDLKMVGEFNQMNAAVAAAVAKKLVIREEIIQKALESFSGLVRRFEFKGEEKEVLVFDDYAHHPTAVLATSKAAREKFPNQKIWLVFQPHLFSRTKALFGEFVESFEKSPVDEIIITDIFGAREKDTGEVSSTDLVKTIKGKQVKYLPNIEEAATYITKEAFAGDIVITMGAGDIYKLPEMLLKKLGNKI</sequence>
<dbReference type="InterPro" id="IPR050061">
    <property type="entry name" value="MurCDEF_pg_biosynth"/>
</dbReference>
<evidence type="ECO:0000256" key="1">
    <source>
        <dbReference type="ARBA" id="ARBA00022598"/>
    </source>
</evidence>
<dbReference type="GO" id="GO:0009252">
    <property type="term" value="P:peptidoglycan biosynthetic process"/>
    <property type="evidence" value="ECO:0007669"/>
    <property type="project" value="UniProtKB-KW"/>
</dbReference>
<feature type="domain" description="Mur ligase C-terminal" evidence="10">
    <location>
        <begin position="271"/>
        <end position="401"/>
    </location>
</feature>
<name>A0A1G1W1V9_9BACT</name>
<organism evidence="12 13">
    <name type="scientific">Candidatus Woykebacteria bacterium GWA1_44_8</name>
    <dbReference type="NCBI Taxonomy" id="1802591"/>
    <lineage>
        <taxon>Bacteria</taxon>
        <taxon>Candidatus Woykeibacteriota</taxon>
    </lineage>
</organism>
<keyword evidence="8" id="KW-0961">Cell wall biogenesis/degradation</keyword>
<feature type="domain" description="Mur ligase N-terminal catalytic" evidence="9">
    <location>
        <begin position="1"/>
        <end position="91"/>
    </location>
</feature>
<dbReference type="GO" id="GO:0008360">
    <property type="term" value="P:regulation of cell shape"/>
    <property type="evidence" value="ECO:0007669"/>
    <property type="project" value="UniProtKB-KW"/>
</dbReference>
<keyword evidence="5" id="KW-0133">Cell shape</keyword>
<dbReference type="Pfam" id="PF08245">
    <property type="entry name" value="Mur_ligase_M"/>
    <property type="match status" value="1"/>
</dbReference>
<dbReference type="InterPro" id="IPR036565">
    <property type="entry name" value="Mur-like_cat_sf"/>
</dbReference>
<dbReference type="Pfam" id="PF01225">
    <property type="entry name" value="Mur_ligase"/>
    <property type="match status" value="1"/>
</dbReference>
<reference evidence="12 13" key="1">
    <citation type="journal article" date="2016" name="Nat. Commun.">
        <title>Thousands of microbial genomes shed light on interconnected biogeochemical processes in an aquifer system.</title>
        <authorList>
            <person name="Anantharaman K."/>
            <person name="Brown C.T."/>
            <person name="Hug L.A."/>
            <person name="Sharon I."/>
            <person name="Castelle C.J."/>
            <person name="Probst A.J."/>
            <person name="Thomas B.C."/>
            <person name="Singh A."/>
            <person name="Wilkins M.J."/>
            <person name="Karaoz U."/>
            <person name="Brodie E.L."/>
            <person name="Williams K.H."/>
            <person name="Hubbard S.S."/>
            <person name="Banfield J.F."/>
        </authorList>
    </citation>
    <scope>NUCLEOTIDE SEQUENCE [LARGE SCALE GENOMIC DNA]</scope>
</reference>
<evidence type="ECO:0000256" key="5">
    <source>
        <dbReference type="ARBA" id="ARBA00022960"/>
    </source>
</evidence>
<evidence type="ECO:0000256" key="4">
    <source>
        <dbReference type="ARBA" id="ARBA00022840"/>
    </source>
</evidence>
<dbReference type="InterPro" id="IPR036615">
    <property type="entry name" value="Mur_ligase_C_dom_sf"/>
</dbReference>
<comment type="caution">
    <text evidence="12">The sequence shown here is derived from an EMBL/GenBank/DDBJ whole genome shotgun (WGS) entry which is preliminary data.</text>
</comment>
<dbReference type="Gene3D" id="3.40.50.720">
    <property type="entry name" value="NAD(P)-binding Rossmann-like Domain"/>
    <property type="match status" value="1"/>
</dbReference>
<dbReference type="Gene3D" id="3.90.190.20">
    <property type="entry name" value="Mur ligase, C-terminal domain"/>
    <property type="match status" value="1"/>
</dbReference>
<dbReference type="AlphaFoldDB" id="A0A1G1W1V9"/>
<keyword evidence="6" id="KW-0573">Peptidoglycan synthesis</keyword>
<dbReference type="Proteomes" id="UP000176299">
    <property type="component" value="Unassembled WGS sequence"/>
</dbReference>
<dbReference type="GO" id="GO:0005524">
    <property type="term" value="F:ATP binding"/>
    <property type="evidence" value="ECO:0007669"/>
    <property type="project" value="UniProtKB-KW"/>
</dbReference>
<dbReference type="PANTHER" id="PTHR43445:SF3">
    <property type="entry name" value="UDP-N-ACETYLMURAMATE--L-ALANINE LIGASE"/>
    <property type="match status" value="1"/>
</dbReference>
<evidence type="ECO:0000256" key="8">
    <source>
        <dbReference type="ARBA" id="ARBA00023316"/>
    </source>
</evidence>
<evidence type="ECO:0000259" key="11">
    <source>
        <dbReference type="Pfam" id="PF08245"/>
    </source>
</evidence>
<dbReference type="SUPFAM" id="SSF53623">
    <property type="entry name" value="MurD-like peptide ligases, catalytic domain"/>
    <property type="match status" value="1"/>
</dbReference>
<dbReference type="InterPro" id="IPR004101">
    <property type="entry name" value="Mur_ligase_C"/>
</dbReference>
<dbReference type="Pfam" id="PF02875">
    <property type="entry name" value="Mur_ligase_C"/>
    <property type="match status" value="1"/>
</dbReference>
<evidence type="ECO:0000313" key="12">
    <source>
        <dbReference type="EMBL" id="OGY21655.1"/>
    </source>
</evidence>
<keyword evidence="3" id="KW-0547">Nucleotide-binding</keyword>
<evidence type="ECO:0000256" key="7">
    <source>
        <dbReference type="ARBA" id="ARBA00023306"/>
    </source>
</evidence>
<dbReference type="SUPFAM" id="SSF53244">
    <property type="entry name" value="MurD-like peptide ligases, peptide-binding domain"/>
    <property type="match status" value="1"/>
</dbReference>
<dbReference type="EMBL" id="MHCN01000011">
    <property type="protein sequence ID" value="OGY21655.1"/>
    <property type="molecule type" value="Genomic_DNA"/>
</dbReference>
<evidence type="ECO:0000313" key="13">
    <source>
        <dbReference type="Proteomes" id="UP000176299"/>
    </source>
</evidence>
<keyword evidence="1" id="KW-0436">Ligase</keyword>
<evidence type="ECO:0008006" key="14">
    <source>
        <dbReference type="Google" id="ProtNLM"/>
    </source>
</evidence>
<proteinExistence type="predicted"/>
<keyword evidence="4" id="KW-0067">ATP-binding</keyword>
<dbReference type="GO" id="GO:0071555">
    <property type="term" value="P:cell wall organization"/>
    <property type="evidence" value="ECO:0007669"/>
    <property type="project" value="UniProtKB-KW"/>
</dbReference>
<dbReference type="GO" id="GO:0016881">
    <property type="term" value="F:acid-amino acid ligase activity"/>
    <property type="evidence" value="ECO:0007669"/>
    <property type="project" value="InterPro"/>
</dbReference>
<evidence type="ECO:0000259" key="9">
    <source>
        <dbReference type="Pfam" id="PF01225"/>
    </source>
</evidence>
<dbReference type="InterPro" id="IPR013221">
    <property type="entry name" value="Mur_ligase_cen"/>
</dbReference>
<dbReference type="SUPFAM" id="SSF51984">
    <property type="entry name" value="MurCD N-terminal domain"/>
    <property type="match status" value="1"/>
</dbReference>
<dbReference type="GO" id="GO:0051301">
    <property type="term" value="P:cell division"/>
    <property type="evidence" value="ECO:0007669"/>
    <property type="project" value="UniProtKB-KW"/>
</dbReference>
<evidence type="ECO:0000256" key="6">
    <source>
        <dbReference type="ARBA" id="ARBA00022984"/>
    </source>
</evidence>
<protein>
    <recommendedName>
        <fullName evidence="14">UDP-N-acetylmuramate--L-alanine ligase</fullName>
    </recommendedName>
</protein>
<feature type="domain" description="Mur ligase central" evidence="11">
    <location>
        <begin position="103"/>
        <end position="206"/>
    </location>
</feature>
<keyword evidence="7" id="KW-0131">Cell cycle</keyword>
<dbReference type="InterPro" id="IPR000713">
    <property type="entry name" value="Mur_ligase_N"/>
</dbReference>